<dbReference type="RefSeq" id="WP_313543152.1">
    <property type="nucleotide sequence ID" value="NZ_CP134880.1"/>
</dbReference>
<reference evidence="3" key="1">
    <citation type="submission" date="2023-09" db="EMBL/GenBank/DDBJ databases">
        <title>Demequina sp. a novel bacteria isolated from Capsicum annuum.</title>
        <authorList>
            <person name="Humaira Z."/>
            <person name="Lee J."/>
            <person name="Cho D."/>
        </authorList>
    </citation>
    <scope>NUCLEOTIDE SEQUENCE</scope>
    <source>
        <strain evidence="3">PMTSA13</strain>
    </source>
</reference>
<dbReference type="Proteomes" id="UP001303408">
    <property type="component" value="Chromosome"/>
</dbReference>
<evidence type="ECO:0000256" key="2">
    <source>
        <dbReference type="SAM" id="SignalP"/>
    </source>
</evidence>
<feature type="compositionally biased region" description="Low complexity" evidence="1">
    <location>
        <begin position="227"/>
        <end position="237"/>
    </location>
</feature>
<feature type="region of interest" description="Disordered" evidence="1">
    <location>
        <begin position="165"/>
        <end position="237"/>
    </location>
</feature>
<proteinExistence type="predicted"/>
<evidence type="ECO:0000256" key="1">
    <source>
        <dbReference type="SAM" id="MobiDB-lite"/>
    </source>
</evidence>
<feature type="signal peptide" evidence="2">
    <location>
        <begin position="1"/>
        <end position="40"/>
    </location>
</feature>
<name>A0AA96FF18_9MICO</name>
<dbReference type="KEGG" id="dcp:RN607_13575"/>
<feature type="compositionally biased region" description="Basic and acidic residues" evidence="1">
    <location>
        <begin position="212"/>
        <end position="223"/>
    </location>
</feature>
<gene>
    <name evidence="3" type="ORF">RN607_13575</name>
</gene>
<accession>A0AA96FF18</accession>
<evidence type="ECO:0000313" key="3">
    <source>
        <dbReference type="EMBL" id="WNM27215.1"/>
    </source>
</evidence>
<sequence length="237" mass="24299">METSRNHTKPTAGMSRLRRNAIAAASVAGLAALAVGGAAAADEAKPGDPLYSVDRALETVGINDGGSEERLAETQELVDEGELDLAVETADEAVDDMGDLDETDATDLTGLLNAAQSVLSEGSDQSLERRTQVAEMLTFMATTELTGKEFGQAVSQHARGTWVDDAATSDESVDPSVDPSADELATVDPSGDPEASLSDEAAEPSATAPGKSDGKGKSSEHAKAKPAKAAKVGKSDK</sequence>
<feature type="compositionally biased region" description="Low complexity" evidence="1">
    <location>
        <begin position="174"/>
        <end position="183"/>
    </location>
</feature>
<organism evidence="3">
    <name type="scientific">Demequina capsici</name>
    <dbReference type="NCBI Taxonomy" id="3075620"/>
    <lineage>
        <taxon>Bacteria</taxon>
        <taxon>Bacillati</taxon>
        <taxon>Actinomycetota</taxon>
        <taxon>Actinomycetes</taxon>
        <taxon>Micrococcales</taxon>
        <taxon>Demequinaceae</taxon>
        <taxon>Demequina</taxon>
    </lineage>
</organism>
<dbReference type="EMBL" id="CP134880">
    <property type="protein sequence ID" value="WNM27215.1"/>
    <property type="molecule type" value="Genomic_DNA"/>
</dbReference>
<dbReference type="AlphaFoldDB" id="A0AA96FF18"/>
<evidence type="ECO:0008006" key="4">
    <source>
        <dbReference type="Google" id="ProtNLM"/>
    </source>
</evidence>
<keyword evidence="2" id="KW-0732">Signal</keyword>
<feature type="chain" id="PRO_5041732554" description="DUF5667 domain-containing protein" evidence="2">
    <location>
        <begin position="41"/>
        <end position="237"/>
    </location>
</feature>
<protein>
    <recommendedName>
        <fullName evidence="4">DUF5667 domain-containing protein</fullName>
    </recommendedName>
</protein>